<dbReference type="Pfam" id="PF25463">
    <property type="entry name" value="DUF7899"/>
    <property type="match status" value="1"/>
</dbReference>
<dbReference type="Proteomes" id="UP001149090">
    <property type="component" value="Unassembled WGS sequence"/>
</dbReference>
<comment type="caution">
    <text evidence="1">The sequence shown here is derived from an EMBL/GenBank/DDBJ whole genome shotgun (WGS) entry which is preliminary data.</text>
</comment>
<evidence type="ECO:0000313" key="2">
    <source>
        <dbReference type="Proteomes" id="UP001149090"/>
    </source>
</evidence>
<name>A0A9Q0RC38_ANAIG</name>
<sequence length="139" mass="16843">MYRLIIEVFQHQSVIHFNKLNLSLITVSVLKKIIFNTSFLKWPGFVEFDDLNSKILTYCSQKLEYKIWNLKNYQCLYILNDAKIQEVKSRLNYIIDFPKNNRYKVKLIEIESGKCKLKRKMESKILLFLLLEFWNRKLN</sequence>
<gene>
    <name evidence="1" type="ORF">M0811_07640</name>
</gene>
<dbReference type="PANTHER" id="PTHR31789">
    <property type="entry name" value="OS05G0482600 PROTEIN"/>
    <property type="match status" value="1"/>
</dbReference>
<dbReference type="OrthoDB" id="1747789at2759"/>
<dbReference type="EMBL" id="JAPDFW010000067">
    <property type="protein sequence ID" value="KAJ5074936.1"/>
    <property type="molecule type" value="Genomic_DNA"/>
</dbReference>
<proteinExistence type="predicted"/>
<accession>A0A9Q0RC38</accession>
<evidence type="ECO:0000313" key="1">
    <source>
        <dbReference type="EMBL" id="KAJ5074936.1"/>
    </source>
</evidence>
<dbReference type="AlphaFoldDB" id="A0A9Q0RC38"/>
<dbReference type="InterPro" id="IPR057221">
    <property type="entry name" value="DUF7899"/>
</dbReference>
<reference evidence="1" key="1">
    <citation type="submission" date="2022-10" db="EMBL/GenBank/DDBJ databases">
        <title>Novel sulphate-reducing endosymbionts in the free-living metamonad Anaeramoeba.</title>
        <authorList>
            <person name="Jerlstrom-Hultqvist J."/>
            <person name="Cepicka I."/>
            <person name="Gallot-Lavallee L."/>
            <person name="Salas-Leiva D."/>
            <person name="Curtis B.A."/>
            <person name="Zahonova K."/>
            <person name="Pipaliya S."/>
            <person name="Dacks J."/>
            <person name="Roger A.J."/>
        </authorList>
    </citation>
    <scope>NUCLEOTIDE SEQUENCE</scope>
    <source>
        <strain evidence="1">BMAN</strain>
    </source>
</reference>
<organism evidence="1 2">
    <name type="scientific">Anaeramoeba ignava</name>
    <name type="common">Anaerobic marine amoeba</name>
    <dbReference type="NCBI Taxonomy" id="1746090"/>
    <lineage>
        <taxon>Eukaryota</taxon>
        <taxon>Metamonada</taxon>
        <taxon>Anaeramoebidae</taxon>
        <taxon>Anaeramoeba</taxon>
    </lineage>
</organism>
<keyword evidence="2" id="KW-1185">Reference proteome</keyword>
<protein>
    <submittedName>
        <fullName evidence="1">Uncharacterized protein</fullName>
    </submittedName>
</protein>
<dbReference type="PANTHER" id="PTHR31789:SF1">
    <property type="entry name" value="OS05G0482600 PROTEIN"/>
    <property type="match status" value="1"/>
</dbReference>